<protein>
    <submittedName>
        <fullName evidence="1">Uncharacterized protein</fullName>
    </submittedName>
</protein>
<dbReference type="AlphaFoldDB" id="A0A7T8K8F3"/>
<accession>A0A7T8K8F3</accession>
<reference evidence="2" key="1">
    <citation type="submission" date="2021-01" db="EMBL/GenBank/DDBJ databases">
        <title>Caligus Genome Assembly.</title>
        <authorList>
            <person name="Gallardo-Escarate C."/>
        </authorList>
    </citation>
    <scope>NUCLEOTIDE SEQUENCE [LARGE SCALE GENOMIC DNA]</scope>
</reference>
<proteinExistence type="predicted"/>
<evidence type="ECO:0000313" key="1">
    <source>
        <dbReference type="EMBL" id="QQP49989.1"/>
    </source>
</evidence>
<gene>
    <name evidence="1" type="ORF">FKW44_010829</name>
</gene>
<evidence type="ECO:0000313" key="2">
    <source>
        <dbReference type="Proteomes" id="UP000595437"/>
    </source>
</evidence>
<organism evidence="1 2">
    <name type="scientific">Caligus rogercresseyi</name>
    <name type="common">Sea louse</name>
    <dbReference type="NCBI Taxonomy" id="217165"/>
    <lineage>
        <taxon>Eukaryota</taxon>
        <taxon>Metazoa</taxon>
        <taxon>Ecdysozoa</taxon>
        <taxon>Arthropoda</taxon>
        <taxon>Crustacea</taxon>
        <taxon>Multicrustacea</taxon>
        <taxon>Hexanauplia</taxon>
        <taxon>Copepoda</taxon>
        <taxon>Siphonostomatoida</taxon>
        <taxon>Caligidae</taxon>
        <taxon>Caligus</taxon>
    </lineage>
</organism>
<name>A0A7T8K8F3_CALRO</name>
<dbReference type="Proteomes" id="UP000595437">
    <property type="component" value="Chromosome 7"/>
</dbReference>
<dbReference type="OrthoDB" id="6337789at2759"/>
<dbReference type="EMBL" id="CP045896">
    <property type="protein sequence ID" value="QQP49989.1"/>
    <property type="molecule type" value="Genomic_DNA"/>
</dbReference>
<sequence length="88" mass="10126">ILSSCNNRCNPDVLRNFVEHGSHDPEDISFLEEIHVLKRLQATLFCIRNWACQKGEAALRGWQFKDFIMTTQNDILNAQTACQNLFVS</sequence>
<feature type="non-terminal residue" evidence="1">
    <location>
        <position position="1"/>
    </location>
</feature>
<keyword evidence="2" id="KW-1185">Reference proteome</keyword>